<evidence type="ECO:0000259" key="15">
    <source>
        <dbReference type="Pfam" id="PF02882"/>
    </source>
</evidence>
<dbReference type="InterPro" id="IPR000672">
    <property type="entry name" value="THF_DH/CycHdrlase"/>
</dbReference>
<dbReference type="EMBL" id="JAFFGZ010000006">
    <property type="protein sequence ID" value="KAK4643067.1"/>
    <property type="molecule type" value="Genomic_DNA"/>
</dbReference>
<comment type="subunit">
    <text evidence="4">Homodimer.</text>
</comment>
<dbReference type="PANTHER" id="PTHR48099:SF5">
    <property type="entry name" value="C-1-TETRAHYDROFOLATE SYNTHASE, CYTOPLASMIC"/>
    <property type="match status" value="1"/>
</dbReference>
<evidence type="ECO:0000256" key="4">
    <source>
        <dbReference type="ARBA" id="ARBA00011738"/>
    </source>
</evidence>
<feature type="domain" description="Tetrahydrofolate dehydrogenase/cyclohydrolase catalytic" evidence="14">
    <location>
        <begin position="133"/>
        <end position="242"/>
    </location>
</feature>
<dbReference type="PANTHER" id="PTHR48099">
    <property type="entry name" value="C-1-TETRAHYDROFOLATE SYNTHASE, CYTOPLASMIC-RELATED"/>
    <property type="match status" value="1"/>
</dbReference>
<sequence length="984" mass="105386">MTLSRLAQRVPTPVLTGSCSTNKARQRLISSRLRIESVDGHKLVSTYMPEFRRCSSAQPDDRHSAAPRSAPRQAQSPSPVKVAHAHAQRLRLGLGLARNHTTALLHSASAQPNSFLAHRAFSSSSAAMVAQKIDGTAVAKRVREQLKAEIAEKKGINPRFEPCLKIIQATYVRMKLKAAEECGISCELIKFDESATEAEIVARVHALNNDPTVHGILVQLPLPSHVSEYAVTSAVLSEKDVDGFGTYNIGELAKRGGNPYFVPCTPKGVMVLLEETGVDLKGKNAVVVGRSDIVGSPVSYLLKNADATVTVCHSRTKDLDQHLKNADVVVVAIGKAGFIKGEQLKEGAVVIDVGTNYIPDATKKSGQRLVGDVEFESASQVASHITPVPGGVGPMTVAMLLHNVVASATQWFDAEKQRKIVPLSLALKEPVPSDIAISRAQAPKHVTQIAKEIGISNSELEPYGAYKAKVDLTLLKRLDHRRNGRYVVVTGITPTPLGEGKSTTTMGLAQALGAHVGRLTFANVRQPSQGPTFGIKGGAAGGGYSQVIPMDEFNMHLTGDIHAITAANNLLAAAIDTRMFHESTQKDSALYRRLVPVKNGKRQFSPVMFRRLKKLGIDKTNPDDLTEEEIGKFARLDIDPETITWRRVLDVNDRHLRGITIGTAATEKGHSRQTGFDISVASECMAILALSTDLADMRERLGRMVVASSRSGDPVTADDLGAGGALTALMKDAIKPNLMQSLEGTPVFVHAGPFANISIGNSSILADKMALKLAGTEPDEDHSTKAGFVITEAGFDFTMGGERFFNIKCRTSGLVPDVVVVVATIRALKVHGGGPPISPGAPLSPVYKEENVEILRAGCVNLAKHIANAKSYGVPVVIAREMYGASSVEFTELAQKKVETYTRQGFGNLPICIAKTQYSISHDPELKGAPTGFTVPVRDVRMAAGAGYLYALAADIQTIPGLPTAPGYLNVDVDLETGEIDGLF</sequence>
<keyword evidence="7" id="KW-0547">Nucleotide-binding</keyword>
<dbReference type="PROSITE" id="PS00722">
    <property type="entry name" value="FTHFS_2"/>
    <property type="match status" value="1"/>
</dbReference>
<accession>A0ABR0FIC6</accession>
<dbReference type="PROSITE" id="PS00767">
    <property type="entry name" value="THF_DHG_CYH_2"/>
    <property type="match status" value="1"/>
</dbReference>
<dbReference type="GeneID" id="87898034"/>
<dbReference type="Proteomes" id="UP001322138">
    <property type="component" value="Unassembled WGS sequence"/>
</dbReference>
<evidence type="ECO:0000256" key="9">
    <source>
        <dbReference type="ARBA" id="ARBA00022840"/>
    </source>
</evidence>
<evidence type="ECO:0000256" key="1">
    <source>
        <dbReference type="ARBA" id="ARBA00004777"/>
    </source>
</evidence>
<dbReference type="SUPFAM" id="SSF52540">
    <property type="entry name" value="P-loop containing nucleoside triphosphate hydrolases"/>
    <property type="match status" value="1"/>
</dbReference>
<evidence type="ECO:0000259" key="14">
    <source>
        <dbReference type="Pfam" id="PF00763"/>
    </source>
</evidence>
<keyword evidence="11" id="KW-0560">Oxidoreductase</keyword>
<organism evidence="16 17">
    <name type="scientific">Podospora bellae-mahoneyi</name>
    <dbReference type="NCBI Taxonomy" id="2093777"/>
    <lineage>
        <taxon>Eukaryota</taxon>
        <taxon>Fungi</taxon>
        <taxon>Dikarya</taxon>
        <taxon>Ascomycota</taxon>
        <taxon>Pezizomycotina</taxon>
        <taxon>Sordariomycetes</taxon>
        <taxon>Sordariomycetidae</taxon>
        <taxon>Sordariales</taxon>
        <taxon>Podosporaceae</taxon>
        <taxon>Podospora</taxon>
    </lineage>
</organism>
<keyword evidence="8" id="KW-0378">Hydrolase</keyword>
<dbReference type="Gene3D" id="3.40.50.10860">
    <property type="entry name" value="Leucine Dehydrogenase, chain A, domain 1"/>
    <property type="match status" value="1"/>
</dbReference>
<dbReference type="InterPro" id="IPR027417">
    <property type="entry name" value="P-loop_NTPase"/>
</dbReference>
<evidence type="ECO:0000256" key="12">
    <source>
        <dbReference type="ARBA" id="ARBA00023268"/>
    </source>
</evidence>
<keyword evidence="17" id="KW-1185">Reference proteome</keyword>
<evidence type="ECO:0000313" key="16">
    <source>
        <dbReference type="EMBL" id="KAK4643067.1"/>
    </source>
</evidence>
<evidence type="ECO:0000256" key="2">
    <source>
        <dbReference type="ARBA" id="ARBA00005559"/>
    </source>
</evidence>
<dbReference type="InterPro" id="IPR046346">
    <property type="entry name" value="Aminoacid_DH-like_N_sf"/>
</dbReference>
<feature type="domain" description="Tetrahydrofolate dehydrogenase/cyclohydrolase NAD(P)-binding" evidence="15">
    <location>
        <begin position="263"/>
        <end position="409"/>
    </location>
</feature>
<evidence type="ECO:0000256" key="8">
    <source>
        <dbReference type="ARBA" id="ARBA00022801"/>
    </source>
</evidence>
<keyword evidence="12" id="KW-0511">Multifunctional enzyme</keyword>
<proteinExistence type="inferred from homology"/>
<dbReference type="Gene3D" id="3.40.50.720">
    <property type="entry name" value="NAD(P)-binding Rossmann-like Domain"/>
    <property type="match status" value="1"/>
</dbReference>
<evidence type="ECO:0000256" key="11">
    <source>
        <dbReference type="ARBA" id="ARBA00023002"/>
    </source>
</evidence>
<evidence type="ECO:0000256" key="7">
    <source>
        <dbReference type="ARBA" id="ARBA00022741"/>
    </source>
</evidence>
<name>A0ABR0FIC6_9PEZI</name>
<comment type="similarity">
    <text evidence="2">In the N-terminal section; belongs to the tetrahydrofolate dehydrogenase/cyclohydrolase family.</text>
</comment>
<dbReference type="Pfam" id="PF01268">
    <property type="entry name" value="FTHFS"/>
    <property type="match status" value="1"/>
</dbReference>
<evidence type="ECO:0000313" key="17">
    <source>
        <dbReference type="Proteomes" id="UP001322138"/>
    </source>
</evidence>
<dbReference type="CDD" id="cd01080">
    <property type="entry name" value="NAD_bind_m-THF_DH_Cyclohyd"/>
    <property type="match status" value="1"/>
</dbReference>
<comment type="pathway">
    <text evidence="1">One-carbon metabolism; tetrahydrofolate interconversion.</text>
</comment>
<keyword evidence="9" id="KW-0067">ATP-binding</keyword>
<dbReference type="InterPro" id="IPR020628">
    <property type="entry name" value="Formate_THF_ligase_CS"/>
</dbReference>
<evidence type="ECO:0000256" key="6">
    <source>
        <dbReference type="ARBA" id="ARBA00022598"/>
    </source>
</evidence>
<dbReference type="InterPro" id="IPR036291">
    <property type="entry name" value="NAD(P)-bd_dom_sf"/>
</dbReference>
<dbReference type="Pfam" id="PF00763">
    <property type="entry name" value="THF_DHG_CYH"/>
    <property type="match status" value="1"/>
</dbReference>
<keyword evidence="10" id="KW-0521">NADP</keyword>
<dbReference type="SUPFAM" id="SSF51735">
    <property type="entry name" value="NAD(P)-binding Rossmann-fold domains"/>
    <property type="match status" value="1"/>
</dbReference>
<evidence type="ECO:0000256" key="3">
    <source>
        <dbReference type="ARBA" id="ARBA00006985"/>
    </source>
</evidence>
<comment type="similarity">
    <text evidence="3">In the C-terminal section; belongs to the formate--tetrahydrofolate ligase family.</text>
</comment>
<dbReference type="Pfam" id="PF02882">
    <property type="entry name" value="THF_DHG_CYH_C"/>
    <property type="match status" value="1"/>
</dbReference>
<keyword evidence="5" id="KW-0554">One-carbon metabolism</keyword>
<dbReference type="RefSeq" id="XP_062732043.1">
    <property type="nucleotide sequence ID" value="XM_062878552.1"/>
</dbReference>
<dbReference type="InterPro" id="IPR020630">
    <property type="entry name" value="THF_DH/CycHdrlase_cat_dom"/>
</dbReference>
<dbReference type="PRINTS" id="PR00085">
    <property type="entry name" value="THFDHDRGNASE"/>
</dbReference>
<evidence type="ECO:0000256" key="5">
    <source>
        <dbReference type="ARBA" id="ARBA00022563"/>
    </source>
</evidence>
<reference evidence="16 17" key="1">
    <citation type="journal article" date="2023" name="bioRxiv">
        <title>High-quality genome assemblies of four members of thePodospora anserinaspecies complex.</title>
        <authorList>
            <person name="Ament-Velasquez S.L."/>
            <person name="Vogan A.A."/>
            <person name="Wallerman O."/>
            <person name="Hartmann F."/>
            <person name="Gautier V."/>
            <person name="Silar P."/>
            <person name="Giraud T."/>
            <person name="Johannesson H."/>
        </authorList>
    </citation>
    <scope>NUCLEOTIDE SEQUENCE [LARGE SCALE GENOMIC DNA]</scope>
    <source>
        <strain evidence="16 17">CBS 112042</strain>
    </source>
</reference>
<dbReference type="InterPro" id="IPR000559">
    <property type="entry name" value="Formate_THF_ligase"/>
</dbReference>
<protein>
    <submittedName>
        <fullName evidence="16">Tetrahydrofolate synthase</fullName>
    </submittedName>
</protein>
<dbReference type="InterPro" id="IPR020867">
    <property type="entry name" value="THF_DH/CycHdrlase_CS"/>
</dbReference>
<dbReference type="Gene3D" id="3.40.50.300">
    <property type="entry name" value="P-loop containing nucleotide triphosphate hydrolases"/>
    <property type="match status" value="2"/>
</dbReference>
<comment type="caution">
    <text evidence="16">The sequence shown here is derived from an EMBL/GenBank/DDBJ whole genome shotgun (WGS) entry which is preliminary data.</text>
</comment>
<dbReference type="Gene3D" id="1.10.8.770">
    <property type="match status" value="1"/>
</dbReference>
<dbReference type="PROSITE" id="PS00766">
    <property type="entry name" value="THF_DHG_CYH_1"/>
    <property type="match status" value="1"/>
</dbReference>
<keyword evidence="6" id="KW-0436">Ligase</keyword>
<gene>
    <name evidence="16" type="primary">ADE3</name>
    <name evidence="16" type="ORF">QC761_402740</name>
</gene>
<evidence type="ECO:0000256" key="10">
    <source>
        <dbReference type="ARBA" id="ARBA00022857"/>
    </source>
</evidence>
<dbReference type="SUPFAM" id="SSF53223">
    <property type="entry name" value="Aminoacid dehydrogenase-like, N-terminal domain"/>
    <property type="match status" value="1"/>
</dbReference>
<dbReference type="PROSITE" id="PS00721">
    <property type="entry name" value="FTHFS_1"/>
    <property type="match status" value="1"/>
</dbReference>
<dbReference type="HAMAP" id="MF_01576">
    <property type="entry name" value="THF_DHG_CYH"/>
    <property type="match status" value="1"/>
</dbReference>
<evidence type="ECO:0000256" key="13">
    <source>
        <dbReference type="SAM" id="MobiDB-lite"/>
    </source>
</evidence>
<dbReference type="InterPro" id="IPR020631">
    <property type="entry name" value="THF_DH/CycHdrlase_NAD-bd_dom"/>
</dbReference>
<feature type="region of interest" description="Disordered" evidence="13">
    <location>
        <begin position="52"/>
        <end position="82"/>
    </location>
</feature>